<feature type="coiled-coil region" evidence="6">
    <location>
        <begin position="250"/>
        <end position="281"/>
    </location>
</feature>
<sequence>MIDSLDLNVDTKWTLDSLEMLAWDLQQVMVSGPNLNETSIVSGGYGGTAEGIIPTSSIKGSNMHHSSSNSSMADDKNRGVAVEKLENMKKWGINTYKCTKQMISERFGRGSRTVDLELEAQIEVLRDTKRKYENVLRLARALTNHFYNMVQTQHALGDTFADLSQKSPELRDEFGYNAETQKLLCKNGETLLGAVNFFVSSINTLVNKTMEDTLMTIKMYENARLEFDAYRSDLEELSMGPRDAAAMARIDAAQQQYQVQREKYERLRSDVTIKLKFLEENKVGVRLGLPGPEHSDLTLRFGSHRCVPQVKVMHKQLLLFHNAISAYFAGNQQQLEQTLKQFNIKLRPPGADKPSWLEEQ</sequence>
<evidence type="ECO:0000256" key="4">
    <source>
        <dbReference type="ARBA" id="ARBA00023034"/>
    </source>
</evidence>
<dbReference type="GO" id="GO:0000139">
    <property type="term" value="C:Golgi membrane"/>
    <property type="evidence" value="ECO:0007669"/>
    <property type="project" value="UniProtKB-SubCell"/>
</dbReference>
<evidence type="ECO:0000256" key="5">
    <source>
        <dbReference type="ARBA" id="ARBA00023136"/>
    </source>
</evidence>
<proteinExistence type="predicted"/>
<evidence type="ECO:0000259" key="7">
    <source>
        <dbReference type="PROSITE" id="PS50870"/>
    </source>
</evidence>
<dbReference type="KEGG" id="tng:GSTEN00018883G001"/>
<dbReference type="InterPro" id="IPR027267">
    <property type="entry name" value="AH/BAR_dom_sf"/>
</dbReference>
<dbReference type="PANTHER" id="PTHR12141:SF3">
    <property type="entry name" value="ARFAPTIN-2"/>
    <property type="match status" value="1"/>
</dbReference>
<dbReference type="InterPro" id="IPR030798">
    <property type="entry name" value="Arfaptin_fam"/>
</dbReference>
<dbReference type="SUPFAM" id="SSF103657">
    <property type="entry name" value="BAR/IMD domain-like"/>
    <property type="match status" value="1"/>
</dbReference>
<evidence type="ECO:0000256" key="1">
    <source>
        <dbReference type="ARBA" id="ARBA00004394"/>
    </source>
</evidence>
<dbReference type="GO" id="GO:0032588">
    <property type="term" value="C:trans-Golgi network membrane"/>
    <property type="evidence" value="ECO:0007669"/>
    <property type="project" value="UniProtKB-ARBA"/>
</dbReference>
<protein>
    <submittedName>
        <fullName evidence="8">(spotted green pufferfish) hypothetical protein</fullName>
    </submittedName>
</protein>
<feature type="domain" description="AH" evidence="7">
    <location>
        <begin position="113"/>
        <end position="285"/>
    </location>
</feature>
<organism evidence="8">
    <name type="scientific">Tetraodon nigroviridis</name>
    <name type="common">Spotted green pufferfish</name>
    <name type="synonym">Chelonodon nigroviridis</name>
    <dbReference type="NCBI Taxonomy" id="99883"/>
    <lineage>
        <taxon>Eukaryota</taxon>
        <taxon>Metazoa</taxon>
        <taxon>Chordata</taxon>
        <taxon>Craniata</taxon>
        <taxon>Vertebrata</taxon>
        <taxon>Euteleostomi</taxon>
        <taxon>Actinopterygii</taxon>
        <taxon>Neopterygii</taxon>
        <taxon>Teleostei</taxon>
        <taxon>Neoteleostei</taxon>
        <taxon>Acanthomorphata</taxon>
        <taxon>Eupercaria</taxon>
        <taxon>Tetraodontiformes</taxon>
        <taxon>Tetradontoidea</taxon>
        <taxon>Tetraodontidae</taxon>
        <taxon>Tetraodon</taxon>
    </lineage>
</organism>
<dbReference type="GO" id="GO:0019904">
    <property type="term" value="F:protein domain specific binding"/>
    <property type="evidence" value="ECO:0007669"/>
    <property type="project" value="InterPro"/>
</dbReference>
<dbReference type="OrthoDB" id="9994780at2759"/>
<evidence type="ECO:0000256" key="2">
    <source>
        <dbReference type="ARBA" id="ARBA00004601"/>
    </source>
</evidence>
<dbReference type="Pfam" id="PF06456">
    <property type="entry name" value="Arfaptin"/>
    <property type="match status" value="1"/>
</dbReference>
<keyword evidence="5" id="KW-0472">Membrane</keyword>
<name>Q4SFY9_TETNG</name>
<evidence type="ECO:0000256" key="3">
    <source>
        <dbReference type="ARBA" id="ARBA00022553"/>
    </source>
</evidence>
<dbReference type="PROSITE" id="PS50870">
    <property type="entry name" value="AH"/>
    <property type="match status" value="1"/>
</dbReference>
<dbReference type="GO" id="GO:0006886">
    <property type="term" value="P:intracellular protein transport"/>
    <property type="evidence" value="ECO:0007669"/>
    <property type="project" value="TreeGrafter"/>
</dbReference>
<dbReference type="InterPro" id="IPR010504">
    <property type="entry name" value="AH_dom"/>
</dbReference>
<dbReference type="PANTHER" id="PTHR12141">
    <property type="entry name" value="ARFAPTIN-RELATED"/>
    <property type="match status" value="1"/>
</dbReference>
<keyword evidence="3" id="KW-0597">Phosphoprotein</keyword>
<gene>
    <name evidence="8" type="ORF">GSTENG00018883001</name>
</gene>
<dbReference type="GO" id="GO:0034315">
    <property type="term" value="P:regulation of Arp2/3 complex-mediated actin nucleation"/>
    <property type="evidence" value="ECO:0007669"/>
    <property type="project" value="TreeGrafter"/>
</dbReference>
<dbReference type="EMBL" id="CAAE01014601">
    <property type="protein sequence ID" value="CAG00443.1"/>
    <property type="molecule type" value="Genomic_DNA"/>
</dbReference>
<dbReference type="GO" id="GO:0005829">
    <property type="term" value="C:cytosol"/>
    <property type="evidence" value="ECO:0007669"/>
    <property type="project" value="UniProtKB-ARBA"/>
</dbReference>
<dbReference type="Gene3D" id="1.20.1270.60">
    <property type="entry name" value="Arfaptin homology (AH) domain/BAR domain"/>
    <property type="match status" value="1"/>
</dbReference>
<comment type="subcellular location">
    <subcellularLocation>
        <location evidence="1">Golgi apparatus membrane</location>
    </subcellularLocation>
    <subcellularLocation>
        <location evidence="2">Golgi apparatus</location>
        <location evidence="2">trans-Golgi network</location>
    </subcellularLocation>
</comment>
<feature type="non-terminal residue" evidence="8">
    <location>
        <position position="1"/>
    </location>
</feature>
<comment type="caution">
    <text evidence="8">The sequence shown here is derived from an EMBL/GenBank/DDBJ whole genome shotgun (WGS) entry which is preliminary data.</text>
</comment>
<dbReference type="AlphaFoldDB" id="Q4SFY9"/>
<accession>Q4SFY9</accession>
<dbReference type="GO" id="GO:0070273">
    <property type="term" value="F:phosphatidylinositol-4-phosphate binding"/>
    <property type="evidence" value="ECO:0007669"/>
    <property type="project" value="UniProtKB-ARBA"/>
</dbReference>
<keyword evidence="6" id="KW-0175">Coiled coil</keyword>
<dbReference type="SMART" id="SM01015">
    <property type="entry name" value="Arfaptin"/>
    <property type="match status" value="1"/>
</dbReference>
<evidence type="ECO:0000256" key="6">
    <source>
        <dbReference type="SAM" id="Coils"/>
    </source>
</evidence>
<dbReference type="FunFam" id="1.20.1270.60:FF:000003">
    <property type="entry name" value="arfaptin-2 isoform X1"/>
    <property type="match status" value="1"/>
</dbReference>
<evidence type="ECO:0000313" key="8">
    <source>
        <dbReference type="EMBL" id="CAG00443.1"/>
    </source>
</evidence>
<reference evidence="8" key="2">
    <citation type="submission" date="2004-02" db="EMBL/GenBank/DDBJ databases">
        <authorList>
            <consortium name="Genoscope"/>
            <consortium name="Whitehead Institute Centre for Genome Research"/>
        </authorList>
    </citation>
    <scope>NUCLEOTIDE SEQUENCE</scope>
</reference>
<dbReference type="CDD" id="cd07660">
    <property type="entry name" value="BAR_Arfaptin"/>
    <property type="match status" value="1"/>
</dbReference>
<keyword evidence="4" id="KW-0333">Golgi apparatus</keyword>
<reference evidence="8" key="1">
    <citation type="journal article" date="2004" name="Nature">
        <title>Genome duplication in the teleost fish Tetraodon nigroviridis reveals the early vertebrate proto-karyotype.</title>
        <authorList>
            <person name="Jaillon O."/>
            <person name="Aury J.-M."/>
            <person name="Brunet F."/>
            <person name="Petit J.-L."/>
            <person name="Stange-Thomann N."/>
            <person name="Mauceli E."/>
            <person name="Bouneau L."/>
            <person name="Fischer C."/>
            <person name="Ozouf-Costaz C."/>
            <person name="Bernot A."/>
            <person name="Nicaud S."/>
            <person name="Jaffe D."/>
            <person name="Fisher S."/>
            <person name="Lutfalla G."/>
            <person name="Dossat C."/>
            <person name="Segurens B."/>
            <person name="Dasilva C."/>
            <person name="Salanoubat M."/>
            <person name="Levy M."/>
            <person name="Boudet N."/>
            <person name="Castellano S."/>
            <person name="Anthouard V."/>
            <person name="Jubin C."/>
            <person name="Castelli V."/>
            <person name="Katinka M."/>
            <person name="Vacherie B."/>
            <person name="Biemont C."/>
            <person name="Skalli Z."/>
            <person name="Cattolico L."/>
            <person name="Poulain J."/>
            <person name="De Berardinis V."/>
            <person name="Cruaud C."/>
            <person name="Duprat S."/>
            <person name="Brottier P."/>
            <person name="Coutanceau J.-P."/>
            <person name="Gouzy J."/>
            <person name="Parra G."/>
            <person name="Lardier G."/>
            <person name="Chapple C."/>
            <person name="McKernan K.J."/>
            <person name="McEwan P."/>
            <person name="Bosak S."/>
            <person name="Kellis M."/>
            <person name="Volff J.-N."/>
            <person name="Guigo R."/>
            <person name="Zody M.C."/>
            <person name="Mesirov J."/>
            <person name="Lindblad-Toh K."/>
            <person name="Birren B."/>
            <person name="Nusbaum C."/>
            <person name="Kahn D."/>
            <person name="Robinson-Rechavi M."/>
            <person name="Laudet V."/>
            <person name="Schachter V."/>
            <person name="Quetier F."/>
            <person name="Saurin W."/>
            <person name="Scarpelli C."/>
            <person name="Wincker P."/>
            <person name="Lander E.S."/>
            <person name="Weissenbach J."/>
            <person name="Roest Crollius H."/>
        </authorList>
    </citation>
    <scope>NUCLEOTIDE SEQUENCE [LARGE SCALE GENOMIC DNA]</scope>
</reference>